<evidence type="ECO:0000256" key="2">
    <source>
        <dbReference type="ARBA" id="ARBA00022679"/>
    </source>
</evidence>
<dbReference type="GO" id="GO:0000166">
    <property type="term" value="F:nucleotide binding"/>
    <property type="evidence" value="ECO:0007669"/>
    <property type="project" value="InterPro"/>
</dbReference>
<evidence type="ECO:0000256" key="4">
    <source>
        <dbReference type="ARBA" id="ARBA00022932"/>
    </source>
</evidence>
<dbReference type="SUPFAM" id="SSF56672">
    <property type="entry name" value="DNA/RNA polymerases"/>
    <property type="match status" value="1"/>
</dbReference>
<dbReference type="InterPro" id="IPR012337">
    <property type="entry name" value="RNaseH-like_sf"/>
</dbReference>
<dbReference type="AlphaFoldDB" id="A0A2Z6QCR4"/>
<keyword evidence="9" id="KW-1185">Reference proteome</keyword>
<evidence type="ECO:0000313" key="9">
    <source>
        <dbReference type="Proteomes" id="UP000247702"/>
    </source>
</evidence>
<protein>
    <recommendedName>
        <fullName evidence="1">DNA-directed DNA polymerase</fullName>
        <ecNumber evidence="1">2.7.7.7</ecNumber>
    </recommendedName>
</protein>
<dbReference type="EMBL" id="BEXD01000496">
    <property type="protein sequence ID" value="GBB87943.1"/>
    <property type="molecule type" value="Genomic_DNA"/>
</dbReference>
<dbReference type="STRING" id="94130.A0A2Z6QCR4"/>
<accession>A0A2Z6QCR4</accession>
<dbReference type="Gene3D" id="3.30.420.10">
    <property type="entry name" value="Ribonuclease H-like superfamily/Ribonuclease H"/>
    <property type="match status" value="1"/>
</dbReference>
<evidence type="ECO:0000256" key="1">
    <source>
        <dbReference type="ARBA" id="ARBA00012417"/>
    </source>
</evidence>
<name>A0A2Z6QCR4_9GLOM</name>
<dbReference type="InterPro" id="IPR036397">
    <property type="entry name" value="RNaseH_sf"/>
</dbReference>
<dbReference type="GO" id="GO:0003887">
    <property type="term" value="F:DNA-directed DNA polymerase activity"/>
    <property type="evidence" value="ECO:0007669"/>
    <property type="project" value="UniProtKB-KW"/>
</dbReference>
<reference evidence="8 9" key="1">
    <citation type="submission" date="2017-11" db="EMBL/GenBank/DDBJ databases">
        <title>The genome of Rhizophagus clarus HR1 reveals common genetic basis of auxotrophy among arbuscular mycorrhizal fungi.</title>
        <authorList>
            <person name="Kobayashi Y."/>
        </authorList>
    </citation>
    <scope>NUCLEOTIDE SEQUENCE [LARGE SCALE GENOMIC DNA]</scope>
    <source>
        <strain evidence="8 9">HR1</strain>
    </source>
</reference>
<evidence type="ECO:0000256" key="3">
    <source>
        <dbReference type="ARBA" id="ARBA00022695"/>
    </source>
</evidence>
<dbReference type="GO" id="GO:0003677">
    <property type="term" value="F:DNA binding"/>
    <property type="evidence" value="ECO:0007669"/>
    <property type="project" value="UniProtKB-KW"/>
</dbReference>
<evidence type="ECO:0000256" key="5">
    <source>
        <dbReference type="ARBA" id="ARBA00023125"/>
    </source>
</evidence>
<dbReference type="InterPro" id="IPR023211">
    <property type="entry name" value="DNA_pol_palm_dom_sf"/>
</dbReference>
<dbReference type="InterPro" id="IPR017964">
    <property type="entry name" value="DNA-dir_DNA_pol_B_CS"/>
</dbReference>
<comment type="caution">
    <text evidence="8">The sequence shown here is derived from an EMBL/GenBank/DDBJ whole genome shotgun (WGS) entry which is preliminary data.</text>
</comment>
<dbReference type="InterPro" id="IPR043502">
    <property type="entry name" value="DNA/RNA_pol_sf"/>
</dbReference>
<dbReference type="InterPro" id="IPR006134">
    <property type="entry name" value="DNA-dir_DNA_pol_B_multi_dom"/>
</dbReference>
<evidence type="ECO:0000313" key="8">
    <source>
        <dbReference type="EMBL" id="GBB87943.1"/>
    </source>
</evidence>
<dbReference type="Gene3D" id="3.90.1600.10">
    <property type="entry name" value="Palm domain of DNA polymerase"/>
    <property type="match status" value="1"/>
</dbReference>
<comment type="catalytic activity">
    <reaction evidence="6">
        <text>DNA(n) + a 2'-deoxyribonucleoside 5'-triphosphate = DNA(n+1) + diphosphate</text>
        <dbReference type="Rhea" id="RHEA:22508"/>
        <dbReference type="Rhea" id="RHEA-COMP:17339"/>
        <dbReference type="Rhea" id="RHEA-COMP:17340"/>
        <dbReference type="ChEBI" id="CHEBI:33019"/>
        <dbReference type="ChEBI" id="CHEBI:61560"/>
        <dbReference type="ChEBI" id="CHEBI:173112"/>
        <dbReference type="EC" id="2.7.7.7"/>
    </reaction>
</comment>
<evidence type="ECO:0000259" key="7">
    <source>
        <dbReference type="Pfam" id="PF00136"/>
    </source>
</evidence>
<gene>
    <name evidence="8" type="ORF">RclHR1_14440002</name>
</gene>
<dbReference type="GO" id="GO:0006261">
    <property type="term" value="P:DNA-templated DNA replication"/>
    <property type="evidence" value="ECO:0007669"/>
    <property type="project" value="TreeGrafter"/>
</dbReference>
<keyword evidence="2" id="KW-0808">Transferase</keyword>
<keyword evidence="5" id="KW-0238">DNA-binding</keyword>
<organism evidence="8 9">
    <name type="scientific">Rhizophagus clarus</name>
    <dbReference type="NCBI Taxonomy" id="94130"/>
    <lineage>
        <taxon>Eukaryota</taxon>
        <taxon>Fungi</taxon>
        <taxon>Fungi incertae sedis</taxon>
        <taxon>Mucoromycota</taxon>
        <taxon>Glomeromycotina</taxon>
        <taxon>Glomeromycetes</taxon>
        <taxon>Glomerales</taxon>
        <taxon>Glomeraceae</taxon>
        <taxon>Rhizophagus</taxon>
    </lineage>
</organism>
<dbReference type="PANTHER" id="PTHR10322">
    <property type="entry name" value="DNA POLYMERASE CATALYTIC SUBUNIT"/>
    <property type="match status" value="1"/>
</dbReference>
<keyword evidence="3" id="KW-0548">Nucleotidyltransferase</keyword>
<dbReference type="InterPro" id="IPR050240">
    <property type="entry name" value="DNA_pol_type-B"/>
</dbReference>
<proteinExistence type="predicted"/>
<dbReference type="EC" id="2.7.7.7" evidence="1"/>
<feature type="domain" description="DNA-directed DNA polymerase family B multifunctional" evidence="7">
    <location>
        <begin position="187"/>
        <end position="294"/>
    </location>
</feature>
<evidence type="ECO:0000256" key="6">
    <source>
        <dbReference type="ARBA" id="ARBA00049244"/>
    </source>
</evidence>
<keyword evidence="4" id="KW-0239">DNA-directed DNA polymerase</keyword>
<dbReference type="PANTHER" id="PTHR10322:SF23">
    <property type="entry name" value="DNA POLYMERASE DELTA CATALYTIC SUBUNIT"/>
    <property type="match status" value="1"/>
</dbReference>
<dbReference type="Proteomes" id="UP000247702">
    <property type="component" value="Unassembled WGS sequence"/>
</dbReference>
<sequence length="351" mass="40452">MKLYSKAKKSSLAFYLNKCGLKSKMDMPFHRMFKYYGRALRETNATTAEQMHEVAKYCMIDALSCQRLMVKRNVINEYREVANIAFISLSDAHYFAIGMKVSNLLSVSVWWERVLTSTISERTETESFPDAYIFPPIKGLENKHPVEIKKHLAPVKEKKKVIELVIGLMDKDLSLSEAIEHILAKLKEKNHASLNKNLYHFINKEKHEFMAEYDSVCFEYSCLDAGQNAIKVYMNSFYGTAGNSKSLFFLRVLTGGITSTGQRNIKLVADFVKSKGFQIKYGDTDSLYLVCLEKCFQKCDELYDYGNGISKDEYWSQMVEISMGEIEKLRDDVNDFLKADNKSLYLKMAYE</sequence>
<dbReference type="SUPFAM" id="SSF53098">
    <property type="entry name" value="Ribonuclease H-like"/>
    <property type="match status" value="1"/>
</dbReference>
<dbReference type="Pfam" id="PF00136">
    <property type="entry name" value="DNA_pol_B"/>
    <property type="match status" value="1"/>
</dbReference>
<dbReference type="PROSITE" id="PS00116">
    <property type="entry name" value="DNA_POLYMERASE_B"/>
    <property type="match status" value="1"/>
</dbReference>